<dbReference type="EC" id="1.14.14.16" evidence="13"/>
<comment type="subcellular location">
    <subcellularLocation>
        <location evidence="2">Endoplasmic reticulum membrane</location>
        <topology evidence="2">Peripheral membrane protein</topology>
    </subcellularLocation>
</comment>
<keyword evidence="4 20" id="KW-0349">Heme</keyword>
<dbReference type="InterPro" id="IPR002401">
    <property type="entry name" value="Cyt_P450_E_grp-I"/>
</dbReference>
<evidence type="ECO:0000256" key="13">
    <source>
        <dbReference type="ARBA" id="ARBA00044040"/>
    </source>
</evidence>
<keyword evidence="8 20" id="KW-0408">Iron</keyword>
<dbReference type="KEGG" id="pmrn:116953183"/>
<dbReference type="GO" id="GO:0004508">
    <property type="term" value="F:steroid 17-alpha-monooxygenase activity"/>
    <property type="evidence" value="ECO:0007669"/>
    <property type="project" value="TreeGrafter"/>
</dbReference>
<dbReference type="InterPro" id="IPR036396">
    <property type="entry name" value="Cyt_P450_sf"/>
</dbReference>
<keyword evidence="9 21" id="KW-0503">Monooxygenase</keyword>
<dbReference type="GO" id="GO:0042448">
    <property type="term" value="P:progesterone metabolic process"/>
    <property type="evidence" value="ECO:0007669"/>
    <property type="project" value="TreeGrafter"/>
</dbReference>
<keyword evidence="12" id="KW-0755">Steroidogenesis</keyword>
<dbReference type="Gene3D" id="1.10.630.10">
    <property type="entry name" value="Cytochrome P450"/>
    <property type="match status" value="1"/>
</dbReference>
<evidence type="ECO:0000256" key="2">
    <source>
        <dbReference type="ARBA" id="ARBA00004406"/>
    </source>
</evidence>
<evidence type="ECO:0000256" key="17">
    <source>
        <dbReference type="ARBA" id="ARBA00044282"/>
    </source>
</evidence>
<evidence type="ECO:0000256" key="22">
    <source>
        <dbReference type="SAM" id="MobiDB-lite"/>
    </source>
</evidence>
<accession>A0AAJ7XD98</accession>
<dbReference type="InterPro" id="IPR017972">
    <property type="entry name" value="Cyt_P450_CS"/>
</dbReference>
<evidence type="ECO:0000256" key="16">
    <source>
        <dbReference type="ARBA" id="ARBA00044265"/>
    </source>
</evidence>
<evidence type="ECO:0000256" key="21">
    <source>
        <dbReference type="RuleBase" id="RU000461"/>
    </source>
</evidence>
<gene>
    <name evidence="24" type="primary">LOC116953183</name>
</gene>
<dbReference type="GO" id="GO:0005789">
    <property type="term" value="C:endoplasmic reticulum membrane"/>
    <property type="evidence" value="ECO:0007669"/>
    <property type="project" value="UniProtKB-SubCell"/>
</dbReference>
<feature type="region of interest" description="Disordered" evidence="22">
    <location>
        <begin position="286"/>
        <end position="335"/>
    </location>
</feature>
<comment type="cofactor">
    <cofactor evidence="1">
        <name>heme b</name>
        <dbReference type="ChEBI" id="CHEBI:60344"/>
    </cofactor>
</comment>
<comment type="similarity">
    <text evidence="3 21">Belongs to the cytochrome P450 family.</text>
</comment>
<evidence type="ECO:0000256" key="4">
    <source>
        <dbReference type="ARBA" id="ARBA00022617"/>
    </source>
</evidence>
<dbReference type="GO" id="GO:0004509">
    <property type="term" value="F:steroid 21-monooxygenase activity"/>
    <property type="evidence" value="ECO:0007669"/>
    <property type="project" value="UniProtKB-EC"/>
</dbReference>
<dbReference type="SUPFAM" id="SSF48264">
    <property type="entry name" value="Cytochrome P450"/>
    <property type="match status" value="1"/>
</dbReference>
<evidence type="ECO:0000256" key="3">
    <source>
        <dbReference type="ARBA" id="ARBA00010617"/>
    </source>
</evidence>
<organism evidence="23 24">
    <name type="scientific">Petromyzon marinus</name>
    <name type="common">Sea lamprey</name>
    <dbReference type="NCBI Taxonomy" id="7757"/>
    <lineage>
        <taxon>Eukaryota</taxon>
        <taxon>Metazoa</taxon>
        <taxon>Chordata</taxon>
        <taxon>Craniata</taxon>
        <taxon>Vertebrata</taxon>
        <taxon>Cyclostomata</taxon>
        <taxon>Hyperoartia</taxon>
        <taxon>Petromyzontiformes</taxon>
        <taxon>Petromyzontidae</taxon>
        <taxon>Petromyzon</taxon>
    </lineage>
</organism>
<dbReference type="Pfam" id="PF00067">
    <property type="entry name" value="p450"/>
    <property type="match status" value="2"/>
</dbReference>
<evidence type="ECO:0000313" key="24">
    <source>
        <dbReference type="RefSeq" id="XP_032829013.1"/>
    </source>
</evidence>
<evidence type="ECO:0000256" key="19">
    <source>
        <dbReference type="ARBA" id="ARBA00044342"/>
    </source>
</evidence>
<dbReference type="GO" id="GO:0005506">
    <property type="term" value="F:iron ion binding"/>
    <property type="evidence" value="ECO:0007669"/>
    <property type="project" value="InterPro"/>
</dbReference>
<evidence type="ECO:0000256" key="6">
    <source>
        <dbReference type="ARBA" id="ARBA00022723"/>
    </source>
</evidence>
<dbReference type="GO" id="GO:0005496">
    <property type="term" value="F:steroid binding"/>
    <property type="evidence" value="ECO:0007669"/>
    <property type="project" value="UniProtKB-KW"/>
</dbReference>
<dbReference type="AlphaFoldDB" id="A0AAJ7XD98"/>
<feature type="compositionally biased region" description="Basic and acidic residues" evidence="22">
    <location>
        <begin position="297"/>
        <end position="325"/>
    </location>
</feature>
<dbReference type="GO" id="GO:0020037">
    <property type="term" value="F:heme binding"/>
    <property type="evidence" value="ECO:0007669"/>
    <property type="project" value="InterPro"/>
</dbReference>
<dbReference type="RefSeq" id="XP_032829013.1">
    <property type="nucleotide sequence ID" value="XM_032973122.1"/>
</dbReference>
<protein>
    <recommendedName>
        <fullName evidence="14">Steroid 21-hydroxylase</fullName>
        <ecNumber evidence="13">1.14.14.16</ecNumber>
    </recommendedName>
    <alternativeName>
        <fullName evidence="18">21-OHase</fullName>
    </alternativeName>
    <alternativeName>
        <fullName evidence="15">Cytochrome P-450c21</fullName>
    </alternativeName>
    <alternativeName>
        <fullName evidence="19">Cytochrome P450 21</fullName>
    </alternativeName>
    <alternativeName>
        <fullName evidence="17">Cytochrome P450 XXI</fullName>
    </alternativeName>
    <alternativeName>
        <fullName evidence="16">Cytochrome P450-C21</fullName>
    </alternativeName>
</protein>
<dbReference type="GO" id="GO:0042446">
    <property type="term" value="P:hormone biosynthetic process"/>
    <property type="evidence" value="ECO:0007669"/>
    <property type="project" value="TreeGrafter"/>
</dbReference>
<dbReference type="PANTHER" id="PTHR24289:SF17">
    <property type="entry name" value="STEROID 21-HYDROXYLASE ISOFORM X1"/>
    <property type="match status" value="1"/>
</dbReference>
<evidence type="ECO:0000256" key="5">
    <source>
        <dbReference type="ARBA" id="ARBA00022665"/>
    </source>
</evidence>
<evidence type="ECO:0000256" key="7">
    <source>
        <dbReference type="ARBA" id="ARBA00023002"/>
    </source>
</evidence>
<evidence type="ECO:0000256" key="15">
    <source>
        <dbReference type="ARBA" id="ARBA00044217"/>
    </source>
</evidence>
<comment type="cofactor">
    <cofactor evidence="20">
        <name>heme</name>
        <dbReference type="ChEBI" id="CHEBI:30413"/>
    </cofactor>
</comment>
<proteinExistence type="inferred from homology"/>
<keyword evidence="23" id="KW-1185">Reference proteome</keyword>
<dbReference type="InterPro" id="IPR001128">
    <property type="entry name" value="Cyt_P450"/>
</dbReference>
<reference evidence="24" key="1">
    <citation type="submission" date="2025-08" db="UniProtKB">
        <authorList>
            <consortium name="RefSeq"/>
        </authorList>
    </citation>
    <scope>IDENTIFICATION</scope>
    <source>
        <tissue evidence="24">Sperm</tissue>
    </source>
</reference>
<dbReference type="PROSITE" id="PS00086">
    <property type="entry name" value="CYTOCHROME_P450"/>
    <property type="match status" value="1"/>
</dbReference>
<keyword evidence="6 20" id="KW-0479">Metal-binding</keyword>
<evidence type="ECO:0000256" key="11">
    <source>
        <dbReference type="ARBA" id="ARBA00023136"/>
    </source>
</evidence>
<dbReference type="Proteomes" id="UP001318040">
    <property type="component" value="Chromosome 50"/>
</dbReference>
<dbReference type="PANTHER" id="PTHR24289">
    <property type="entry name" value="STEROID 17-ALPHA-HYDROXYLASE/17,20 LYASE"/>
    <property type="match status" value="1"/>
</dbReference>
<keyword evidence="7 21" id="KW-0560">Oxidoreductase</keyword>
<evidence type="ECO:0000313" key="23">
    <source>
        <dbReference type="Proteomes" id="UP001318040"/>
    </source>
</evidence>
<evidence type="ECO:0000256" key="10">
    <source>
        <dbReference type="ARBA" id="ARBA00023121"/>
    </source>
</evidence>
<dbReference type="PRINTS" id="PR00385">
    <property type="entry name" value="P450"/>
</dbReference>
<keyword evidence="10" id="KW-0446">Lipid-binding</keyword>
<sequence length="550" mass="61383">MLVPLALCAAITALLFLLLLARRWGVFQYVQPRATKWPSPPRPPGLPFFGNVAHMARTDLHIHLTQLARTYGAVYCLRVGGEDIVVLNNVESIKEMLIKKSADFAGRPQTYAGGKITGGGKDIALGDYSAVWRRQRRAALSALHCVGTARTEEIVQGEAQRLVEDLTQYIGRPTDIHTDISMRVCNVICSVAFGTKYDKHDTEFLDIHCCLDSLVRLWGSPAIRALDCFPVLRLFPNPAWRDLMAAVRKRDEVVWRQILLHKAKPSSSPSSDMTDFLLKFTSKLSNESKPQNRRNGHASDDSAEAPRRRSNDQPRRSEEERHSGNEEESEARGGSLTEERIHLSIMDTFIAGVETTATLIEWALAYLVLHPEVQDQIYEEMEQKLQPGLGPSLADRDKLLYLDATIKEILRLCPVAPLAIPHRALRDSSVGGFFICKGSTVIANLWAAHRDHAHWDNPSVFQPGRFLGESLERRNPASLLLPFGAGKRVCLGESLAKAEIFLFLGHVLRRLRLQPAGSPPDLSGQLAIVLKLEPFQVYISPRVLRSQTPP</sequence>
<keyword evidence="5" id="KW-0754">Steroid-binding</keyword>
<evidence type="ECO:0000256" key="1">
    <source>
        <dbReference type="ARBA" id="ARBA00001970"/>
    </source>
</evidence>
<keyword evidence="11" id="KW-0472">Membrane</keyword>
<evidence type="ECO:0000256" key="18">
    <source>
        <dbReference type="ARBA" id="ARBA00044304"/>
    </source>
</evidence>
<evidence type="ECO:0000256" key="14">
    <source>
        <dbReference type="ARBA" id="ARBA00044116"/>
    </source>
</evidence>
<dbReference type="PRINTS" id="PR00463">
    <property type="entry name" value="EP450I"/>
</dbReference>
<evidence type="ECO:0000256" key="12">
    <source>
        <dbReference type="ARBA" id="ARBA00023250"/>
    </source>
</evidence>
<dbReference type="GO" id="GO:0006694">
    <property type="term" value="P:steroid biosynthetic process"/>
    <property type="evidence" value="ECO:0007669"/>
    <property type="project" value="UniProtKB-KW"/>
</dbReference>
<name>A0AAJ7XD98_PETMA</name>
<feature type="binding site" description="axial binding residue" evidence="20">
    <location>
        <position position="490"/>
    </location>
    <ligand>
        <name>heme</name>
        <dbReference type="ChEBI" id="CHEBI:30413"/>
    </ligand>
    <ligandPart>
        <name>Fe</name>
        <dbReference type="ChEBI" id="CHEBI:18248"/>
    </ligandPart>
</feature>
<evidence type="ECO:0000256" key="8">
    <source>
        <dbReference type="ARBA" id="ARBA00023004"/>
    </source>
</evidence>
<evidence type="ECO:0000256" key="20">
    <source>
        <dbReference type="PIRSR" id="PIRSR602401-1"/>
    </source>
</evidence>
<evidence type="ECO:0000256" key="9">
    <source>
        <dbReference type="ARBA" id="ARBA00023033"/>
    </source>
</evidence>